<dbReference type="Pfam" id="PF07690">
    <property type="entry name" value="MFS_1"/>
    <property type="match status" value="1"/>
</dbReference>
<feature type="transmembrane region" description="Helical" evidence="5">
    <location>
        <begin position="520"/>
        <end position="537"/>
    </location>
</feature>
<feature type="transmembrane region" description="Helical" evidence="5">
    <location>
        <begin position="481"/>
        <end position="500"/>
    </location>
</feature>
<feature type="transmembrane region" description="Helical" evidence="5">
    <location>
        <begin position="423"/>
        <end position="442"/>
    </location>
</feature>
<proteinExistence type="predicted"/>
<dbReference type="PROSITE" id="PS50850">
    <property type="entry name" value="MFS"/>
    <property type="match status" value="1"/>
</dbReference>
<reference evidence="7" key="1">
    <citation type="submission" date="2021-02" db="EMBL/GenBank/DDBJ databases">
        <title>Psilocybe cubensis genome.</title>
        <authorList>
            <person name="Mckernan K.J."/>
            <person name="Crawford S."/>
            <person name="Trippe A."/>
            <person name="Kane L.T."/>
            <person name="Mclaughlin S."/>
        </authorList>
    </citation>
    <scope>NUCLEOTIDE SEQUENCE [LARGE SCALE GENOMIC DNA]</scope>
    <source>
        <strain evidence="7">MGC-MH-2018</strain>
    </source>
</reference>
<dbReference type="Gene3D" id="1.20.1250.20">
    <property type="entry name" value="MFS general substrate transporter like domains"/>
    <property type="match status" value="1"/>
</dbReference>
<gene>
    <name evidence="7" type="ORF">JR316_006419</name>
</gene>
<accession>A0A8H7XVY4</accession>
<evidence type="ECO:0000259" key="6">
    <source>
        <dbReference type="PROSITE" id="PS50850"/>
    </source>
</evidence>
<dbReference type="EMBL" id="JAFIQS010000006">
    <property type="protein sequence ID" value="KAG5167828.1"/>
    <property type="molecule type" value="Genomic_DNA"/>
</dbReference>
<dbReference type="FunFam" id="1.20.1250.20:FF:000011">
    <property type="entry name" value="MFS multidrug transporter, putative"/>
    <property type="match status" value="1"/>
</dbReference>
<feature type="transmembrane region" description="Helical" evidence="5">
    <location>
        <begin position="179"/>
        <end position="198"/>
    </location>
</feature>
<keyword evidence="4 5" id="KW-0472">Membrane</keyword>
<dbReference type="PANTHER" id="PTHR23502:SF60">
    <property type="entry name" value="MAJOR FACILITATOR SUPERFAMILY (MFS) PROFILE DOMAIN-CONTAINING PROTEIN-RELATED"/>
    <property type="match status" value="1"/>
</dbReference>
<dbReference type="InterPro" id="IPR036259">
    <property type="entry name" value="MFS_trans_sf"/>
</dbReference>
<dbReference type="InterPro" id="IPR020846">
    <property type="entry name" value="MFS_dom"/>
</dbReference>
<evidence type="ECO:0000313" key="7">
    <source>
        <dbReference type="EMBL" id="KAG5167828.1"/>
    </source>
</evidence>
<sequence length="550" mass="59273">MSGREGRVADLESGSIAFGAASTAPSTIVPGSNVSMDVDVDISQTRKSSTINDNLGGGAVDVDIGSEKLVKCPTSIAVIEEKIQLKQEEEDEEWESDPANARNWSTHRKWISMAVVALYTLIPPLASSMMSPGLPELAEKFDIHSSTILAMTLTVFLISLALGPLILAPLSEMYGRTWILHVGNLLSIVFNLSCAFAPNTAALIAFRFLCGLSGGAPIAIGGGTVSDLFAPRERAVAMGMFNLGPLLGPAIGPVAGGYITQTVGIKWVFIVIAIFCAVGSVIGIPLLRETYAPVIRMRKAQREGNEQKAARAHPMLIQARGNMTKILWINLTRPLEMLFGSFICFIMSLFMAFIYGIYYLMFSTFANLFSDTYGFGPGAGGLAYIGLGVGFILSTVWGARGADALYKYLADRNGGKGKPEMRIPSMLIGSLLVPIGLFWYGWSAQARIHWIMPIIGTAIFGFGMMTVFLPITLYLVDAFKFAASALAAASVFRSILGFAFPLFGDQMYKVLGEGPGNSMLAGLAIVLGIPFPIWIYYRGEAMRARNPMTR</sequence>
<comment type="caution">
    <text evidence="7">The sequence shown here is derived from an EMBL/GenBank/DDBJ whole genome shotgun (WGS) entry which is preliminary data.</text>
</comment>
<comment type="subcellular location">
    <subcellularLocation>
        <location evidence="1">Membrane</location>
        <topology evidence="1">Multi-pass membrane protein</topology>
    </subcellularLocation>
</comment>
<feature type="transmembrane region" description="Helical" evidence="5">
    <location>
        <begin position="204"/>
        <end position="223"/>
    </location>
</feature>
<dbReference type="InterPro" id="IPR011701">
    <property type="entry name" value="MFS"/>
</dbReference>
<dbReference type="GO" id="GO:0005886">
    <property type="term" value="C:plasma membrane"/>
    <property type="evidence" value="ECO:0007669"/>
    <property type="project" value="TreeGrafter"/>
</dbReference>
<evidence type="ECO:0000256" key="2">
    <source>
        <dbReference type="ARBA" id="ARBA00022692"/>
    </source>
</evidence>
<evidence type="ECO:0000256" key="4">
    <source>
        <dbReference type="ARBA" id="ARBA00023136"/>
    </source>
</evidence>
<feature type="transmembrane region" description="Helical" evidence="5">
    <location>
        <begin position="381"/>
        <end position="402"/>
    </location>
</feature>
<feature type="transmembrane region" description="Helical" evidence="5">
    <location>
        <begin position="147"/>
        <end position="167"/>
    </location>
</feature>
<keyword evidence="3 5" id="KW-1133">Transmembrane helix</keyword>
<dbReference type="SUPFAM" id="SSF103473">
    <property type="entry name" value="MFS general substrate transporter"/>
    <property type="match status" value="1"/>
</dbReference>
<feature type="transmembrane region" description="Helical" evidence="5">
    <location>
        <begin position="337"/>
        <end position="361"/>
    </location>
</feature>
<feature type="domain" description="Major facilitator superfamily (MFS) profile" evidence="6">
    <location>
        <begin position="112"/>
        <end position="540"/>
    </location>
</feature>
<evidence type="ECO:0000256" key="3">
    <source>
        <dbReference type="ARBA" id="ARBA00022989"/>
    </source>
</evidence>
<dbReference type="AlphaFoldDB" id="A0A8H7XVY4"/>
<feature type="transmembrane region" description="Helical" evidence="5">
    <location>
        <begin position="235"/>
        <end position="259"/>
    </location>
</feature>
<dbReference type="PANTHER" id="PTHR23502">
    <property type="entry name" value="MAJOR FACILITATOR SUPERFAMILY"/>
    <property type="match status" value="1"/>
</dbReference>
<feature type="transmembrane region" description="Helical" evidence="5">
    <location>
        <begin position="265"/>
        <end position="287"/>
    </location>
</feature>
<dbReference type="GO" id="GO:0022857">
    <property type="term" value="F:transmembrane transporter activity"/>
    <property type="evidence" value="ECO:0007669"/>
    <property type="project" value="InterPro"/>
</dbReference>
<evidence type="ECO:0000256" key="1">
    <source>
        <dbReference type="ARBA" id="ARBA00004141"/>
    </source>
</evidence>
<protein>
    <recommendedName>
        <fullName evidence="6">Major facilitator superfamily (MFS) profile domain-containing protein</fullName>
    </recommendedName>
</protein>
<feature type="transmembrane region" description="Helical" evidence="5">
    <location>
        <begin position="110"/>
        <end position="127"/>
    </location>
</feature>
<keyword evidence="2 5" id="KW-0812">Transmembrane</keyword>
<organism evidence="7">
    <name type="scientific">Psilocybe cubensis</name>
    <name type="common">Psychedelic mushroom</name>
    <name type="synonym">Stropharia cubensis</name>
    <dbReference type="NCBI Taxonomy" id="181762"/>
    <lineage>
        <taxon>Eukaryota</taxon>
        <taxon>Fungi</taxon>
        <taxon>Dikarya</taxon>
        <taxon>Basidiomycota</taxon>
        <taxon>Agaricomycotina</taxon>
        <taxon>Agaricomycetes</taxon>
        <taxon>Agaricomycetidae</taxon>
        <taxon>Agaricales</taxon>
        <taxon>Agaricineae</taxon>
        <taxon>Strophariaceae</taxon>
        <taxon>Psilocybe</taxon>
    </lineage>
</organism>
<evidence type="ECO:0000256" key="5">
    <source>
        <dbReference type="SAM" id="Phobius"/>
    </source>
</evidence>
<name>A0A8H7XVY4_PSICU</name>
<dbReference type="CDD" id="cd17323">
    <property type="entry name" value="MFS_Tpo1_MDR_like"/>
    <property type="match status" value="1"/>
</dbReference>
<feature type="transmembrane region" description="Helical" evidence="5">
    <location>
        <begin position="448"/>
        <end position="469"/>
    </location>
</feature>